<feature type="domain" description="6-phosphogluconate dehydrogenase NADP-binding" evidence="3">
    <location>
        <begin position="3"/>
        <end position="120"/>
    </location>
</feature>
<evidence type="ECO:0000256" key="2">
    <source>
        <dbReference type="ARBA" id="ARBA00023027"/>
    </source>
</evidence>
<comment type="caution">
    <text evidence="5">The sequence shown here is derived from an EMBL/GenBank/DDBJ whole genome shotgun (WGS) entry which is preliminary data.</text>
</comment>
<dbReference type="InterPro" id="IPR013328">
    <property type="entry name" value="6PGD_dom2"/>
</dbReference>
<feature type="domain" description="Phosphogluconate dehydrogenase NAD-binding putative C-terminal" evidence="4">
    <location>
        <begin position="188"/>
        <end position="254"/>
    </location>
</feature>
<dbReference type="InterPro" id="IPR015814">
    <property type="entry name" value="Pgluconate_DH_NAD-bd_C"/>
</dbReference>
<dbReference type="InterPro" id="IPR036291">
    <property type="entry name" value="NAD(P)-bd_dom_sf"/>
</dbReference>
<dbReference type="SUPFAM" id="SSF48179">
    <property type="entry name" value="6-phosphogluconate dehydrogenase C-terminal domain-like"/>
    <property type="match status" value="1"/>
</dbReference>
<name>A0ABS4GKR1_9BACL</name>
<dbReference type="RefSeq" id="WP_209808959.1">
    <property type="nucleotide sequence ID" value="NZ_JAGGKT010000002.1"/>
</dbReference>
<keyword evidence="1" id="KW-0560">Oxidoreductase</keyword>
<sequence length="292" mass="32524">MRLGFIGYGEAAYEMSCGLKQEGLDNMIAYNHSNHALVQSRAKEAQVELLDSAKDVLERANVIIVSVPADKALEASETLMRHLKRGQLYIDVSASSPNVKKAIWGNIQSKDVLFVDAQMMGPLLLYKHKVPIVASGSGTDLLVHLMKVYGMNIKKVGEDPGDASAIKLIRSIYMKGISVLFIELLEAAQALKVEELVLSSIRETMESWDFEKVLNRLVTGACIHAQRRAVELEGSIGILKDLEIDCLMSEAVRDKLLSLSRYQLKDRFPGGAPKDWWEALIALQEVKRERNE</sequence>
<dbReference type="Pfam" id="PF09130">
    <property type="entry name" value="DUF1932"/>
    <property type="match status" value="1"/>
</dbReference>
<evidence type="ECO:0000313" key="5">
    <source>
        <dbReference type="EMBL" id="MBP1930841.1"/>
    </source>
</evidence>
<evidence type="ECO:0000259" key="3">
    <source>
        <dbReference type="Pfam" id="PF03446"/>
    </source>
</evidence>
<dbReference type="PANTHER" id="PTHR22981">
    <property type="entry name" value="3-HYDROXYISOBUTYRATE DEHYDROGENASE-RELATED"/>
    <property type="match status" value="1"/>
</dbReference>
<dbReference type="PANTHER" id="PTHR22981:SF7">
    <property type="entry name" value="3-HYDROXYISOBUTYRATE DEHYDROGENASE, MITOCHONDRIAL"/>
    <property type="match status" value="1"/>
</dbReference>
<dbReference type="EMBL" id="JAGGKT010000002">
    <property type="protein sequence ID" value="MBP1930841.1"/>
    <property type="molecule type" value="Genomic_DNA"/>
</dbReference>
<dbReference type="Gene3D" id="1.10.1040.10">
    <property type="entry name" value="N-(1-d-carboxylethyl)-l-norvaline Dehydrogenase, domain 2"/>
    <property type="match status" value="1"/>
</dbReference>
<proteinExistence type="predicted"/>
<accession>A0ABS4GKR1</accession>
<reference evidence="5 6" key="1">
    <citation type="submission" date="2021-03" db="EMBL/GenBank/DDBJ databases">
        <title>Genomic Encyclopedia of Type Strains, Phase IV (KMG-IV): sequencing the most valuable type-strain genomes for metagenomic binning, comparative biology and taxonomic classification.</title>
        <authorList>
            <person name="Goeker M."/>
        </authorList>
    </citation>
    <scope>NUCLEOTIDE SEQUENCE [LARGE SCALE GENOMIC DNA]</scope>
    <source>
        <strain evidence="5 6">DSM 24738</strain>
    </source>
</reference>
<dbReference type="SUPFAM" id="SSF51735">
    <property type="entry name" value="NAD(P)-binding Rossmann-fold domains"/>
    <property type="match status" value="1"/>
</dbReference>
<evidence type="ECO:0000256" key="1">
    <source>
        <dbReference type="ARBA" id="ARBA00023002"/>
    </source>
</evidence>
<dbReference type="InterPro" id="IPR008927">
    <property type="entry name" value="6-PGluconate_DH-like_C_sf"/>
</dbReference>
<evidence type="ECO:0000313" key="6">
    <source>
        <dbReference type="Proteomes" id="UP001519343"/>
    </source>
</evidence>
<keyword evidence="6" id="KW-1185">Reference proteome</keyword>
<dbReference type="Gene3D" id="3.40.50.720">
    <property type="entry name" value="NAD(P)-binding Rossmann-like Domain"/>
    <property type="match status" value="1"/>
</dbReference>
<organism evidence="5 6">
    <name type="scientific">Ammoniphilus resinae</name>
    <dbReference type="NCBI Taxonomy" id="861532"/>
    <lineage>
        <taxon>Bacteria</taxon>
        <taxon>Bacillati</taxon>
        <taxon>Bacillota</taxon>
        <taxon>Bacilli</taxon>
        <taxon>Bacillales</taxon>
        <taxon>Paenibacillaceae</taxon>
        <taxon>Aneurinibacillus group</taxon>
        <taxon>Ammoniphilus</taxon>
    </lineage>
</organism>
<evidence type="ECO:0000259" key="4">
    <source>
        <dbReference type="Pfam" id="PF09130"/>
    </source>
</evidence>
<dbReference type="InterPro" id="IPR006115">
    <property type="entry name" value="6PGDH_NADP-bd"/>
</dbReference>
<gene>
    <name evidence="5" type="ORF">J2Z37_000838</name>
</gene>
<protein>
    <submittedName>
        <fullName evidence="5">3-hydroxyisobutyrate dehydrogenase-like beta-hydroxyacid dehydrogenase</fullName>
    </submittedName>
</protein>
<dbReference type="Pfam" id="PF03446">
    <property type="entry name" value="NAD_binding_2"/>
    <property type="match status" value="1"/>
</dbReference>
<keyword evidence="2" id="KW-0520">NAD</keyword>
<dbReference type="Proteomes" id="UP001519343">
    <property type="component" value="Unassembled WGS sequence"/>
</dbReference>